<dbReference type="Gene3D" id="3.90.180.10">
    <property type="entry name" value="Medium-chain alcohol dehydrogenases, catalytic domain"/>
    <property type="match status" value="1"/>
</dbReference>
<dbReference type="Pfam" id="PF08240">
    <property type="entry name" value="ADH_N"/>
    <property type="match status" value="1"/>
</dbReference>
<dbReference type="GO" id="GO:0016491">
    <property type="term" value="F:oxidoreductase activity"/>
    <property type="evidence" value="ECO:0007669"/>
    <property type="project" value="UniProtKB-KW"/>
</dbReference>
<dbReference type="InterPro" id="IPR002328">
    <property type="entry name" value="ADH_Zn_CS"/>
</dbReference>
<dbReference type="InterPro" id="IPR011032">
    <property type="entry name" value="GroES-like_sf"/>
</dbReference>
<evidence type="ECO:0000256" key="6">
    <source>
        <dbReference type="RuleBase" id="RU361277"/>
    </source>
</evidence>
<dbReference type="InterPro" id="IPR013149">
    <property type="entry name" value="ADH-like_C"/>
</dbReference>
<dbReference type="GO" id="GO:0008270">
    <property type="term" value="F:zinc ion binding"/>
    <property type="evidence" value="ECO:0007669"/>
    <property type="project" value="InterPro"/>
</dbReference>
<keyword evidence="5" id="KW-0560">Oxidoreductase</keyword>
<evidence type="ECO:0000259" key="7">
    <source>
        <dbReference type="Pfam" id="PF00107"/>
    </source>
</evidence>
<evidence type="ECO:0000259" key="8">
    <source>
        <dbReference type="Pfam" id="PF08240"/>
    </source>
</evidence>
<feature type="domain" description="Alcohol dehydrogenase-like C-terminal" evidence="7">
    <location>
        <begin position="173"/>
        <end position="289"/>
    </location>
</feature>
<evidence type="ECO:0000256" key="1">
    <source>
        <dbReference type="ARBA" id="ARBA00001947"/>
    </source>
</evidence>
<comment type="similarity">
    <text evidence="2 6">Belongs to the zinc-containing alcohol dehydrogenase family.</text>
</comment>
<sequence>MRALVFHGAWDIGVEERPDPRPGPGEVVIDVLATGICGSDIHGYTGENGRRHPGQVMGHETVGRVAALGEGVTGPPVGTLATVNPVIGCGRCAACAAGDPQSCASRRVIGVHPEISAAFAEAMTVPAANVVELPETMPHEYGALVEPLAVGYHAARRAGVGPGERVLVIGGGPIGQAAVLAARRLGASSITVSEPNATRRALAATLGAHAVESVAGLEPATVVIDAVGSTVTLADALSASTPGARIALVGMHTPRVEIPAYAISTEERTLIGSFCYSVEDFRETARWVAGAPAELAGLVNGRVGMAEAAETFRTLGSGQSDASKILVVM</sequence>
<evidence type="ECO:0000256" key="4">
    <source>
        <dbReference type="ARBA" id="ARBA00022833"/>
    </source>
</evidence>
<accession>A0A931F564</accession>
<dbReference type="InterPro" id="IPR013154">
    <property type="entry name" value="ADH-like_N"/>
</dbReference>
<dbReference type="RefSeq" id="WP_195900662.1">
    <property type="nucleotide sequence ID" value="NZ_JADOGI010000175.1"/>
</dbReference>
<organism evidence="9 10">
    <name type="scientific">Nonomuraea cypriaca</name>
    <dbReference type="NCBI Taxonomy" id="1187855"/>
    <lineage>
        <taxon>Bacteria</taxon>
        <taxon>Bacillati</taxon>
        <taxon>Actinomycetota</taxon>
        <taxon>Actinomycetes</taxon>
        <taxon>Streptosporangiales</taxon>
        <taxon>Streptosporangiaceae</taxon>
        <taxon>Nonomuraea</taxon>
    </lineage>
</organism>
<comment type="cofactor">
    <cofactor evidence="1 6">
        <name>Zn(2+)</name>
        <dbReference type="ChEBI" id="CHEBI:29105"/>
    </cofactor>
</comment>
<feature type="domain" description="Alcohol dehydrogenase-like N-terminal" evidence="8">
    <location>
        <begin position="23"/>
        <end position="135"/>
    </location>
</feature>
<dbReference type="Proteomes" id="UP000605361">
    <property type="component" value="Unassembled WGS sequence"/>
</dbReference>
<dbReference type="Pfam" id="PF00107">
    <property type="entry name" value="ADH_zinc_N"/>
    <property type="match status" value="1"/>
</dbReference>
<evidence type="ECO:0000313" key="9">
    <source>
        <dbReference type="EMBL" id="MBF8191753.1"/>
    </source>
</evidence>
<dbReference type="EMBL" id="JADOGI010000175">
    <property type="protein sequence ID" value="MBF8191753.1"/>
    <property type="molecule type" value="Genomic_DNA"/>
</dbReference>
<evidence type="ECO:0000256" key="5">
    <source>
        <dbReference type="ARBA" id="ARBA00023002"/>
    </source>
</evidence>
<dbReference type="SUPFAM" id="SSF50129">
    <property type="entry name" value="GroES-like"/>
    <property type="match status" value="1"/>
</dbReference>
<dbReference type="InterPro" id="IPR036291">
    <property type="entry name" value="NAD(P)-bd_dom_sf"/>
</dbReference>
<name>A0A931F564_9ACTN</name>
<keyword evidence="4 6" id="KW-0862">Zinc</keyword>
<evidence type="ECO:0000313" key="10">
    <source>
        <dbReference type="Proteomes" id="UP000605361"/>
    </source>
</evidence>
<proteinExistence type="inferred from homology"/>
<dbReference type="AlphaFoldDB" id="A0A931F564"/>
<dbReference type="PANTHER" id="PTHR43161">
    <property type="entry name" value="SORBITOL DEHYDROGENASE"/>
    <property type="match status" value="1"/>
</dbReference>
<keyword evidence="10" id="KW-1185">Reference proteome</keyword>
<keyword evidence="3 6" id="KW-0479">Metal-binding</keyword>
<comment type="caution">
    <text evidence="9">The sequence shown here is derived from an EMBL/GenBank/DDBJ whole genome shotgun (WGS) entry which is preliminary data.</text>
</comment>
<dbReference type="SUPFAM" id="SSF51735">
    <property type="entry name" value="NAD(P)-binding Rossmann-fold domains"/>
    <property type="match status" value="1"/>
</dbReference>
<protein>
    <submittedName>
        <fullName evidence="9">Alcohol dehydrogenase catalytic domain-containing protein</fullName>
    </submittedName>
</protein>
<reference evidence="9" key="1">
    <citation type="submission" date="2020-11" db="EMBL/GenBank/DDBJ databases">
        <title>Whole-genome analyses of Nonomuraea sp. K274.</title>
        <authorList>
            <person name="Veyisoglu A."/>
        </authorList>
    </citation>
    <scope>NUCLEOTIDE SEQUENCE</scope>
    <source>
        <strain evidence="9">K274</strain>
    </source>
</reference>
<evidence type="ECO:0000256" key="2">
    <source>
        <dbReference type="ARBA" id="ARBA00008072"/>
    </source>
</evidence>
<dbReference type="Gene3D" id="3.40.50.720">
    <property type="entry name" value="NAD(P)-binding Rossmann-like Domain"/>
    <property type="match status" value="1"/>
</dbReference>
<gene>
    <name evidence="9" type="ORF">ITP53_39895</name>
</gene>
<evidence type="ECO:0000256" key="3">
    <source>
        <dbReference type="ARBA" id="ARBA00022723"/>
    </source>
</evidence>
<dbReference type="PROSITE" id="PS00059">
    <property type="entry name" value="ADH_ZINC"/>
    <property type="match status" value="1"/>
</dbReference>